<proteinExistence type="inferred from homology"/>
<dbReference type="SMART" id="SM00249">
    <property type="entry name" value="PHD"/>
    <property type="match status" value="1"/>
</dbReference>
<evidence type="ECO:0000256" key="1">
    <source>
        <dbReference type="ARBA" id="ARBA00001954"/>
    </source>
</evidence>
<dbReference type="Pfam" id="PF13621">
    <property type="entry name" value="Cupin_8"/>
    <property type="match status" value="1"/>
</dbReference>
<evidence type="ECO:0000256" key="14">
    <source>
        <dbReference type="ARBA" id="ARBA00023015"/>
    </source>
</evidence>
<keyword evidence="10" id="KW-0156">Chromatin regulator</keyword>
<evidence type="ECO:0000259" key="21">
    <source>
        <dbReference type="PROSITE" id="PS51184"/>
    </source>
</evidence>
<dbReference type="Pfam" id="PF17811">
    <property type="entry name" value="JHD"/>
    <property type="match status" value="1"/>
</dbReference>
<keyword evidence="15" id="KW-0804">Transcription</keyword>
<keyword evidence="23" id="KW-1185">Reference proteome</keyword>
<dbReference type="Gene3D" id="2.60.120.650">
    <property type="entry name" value="Cupin"/>
    <property type="match status" value="1"/>
</dbReference>
<dbReference type="Pfam" id="PF00628">
    <property type="entry name" value="PHD"/>
    <property type="match status" value="1"/>
</dbReference>
<dbReference type="InParanoid" id="A0A448YEZ5"/>
<dbReference type="PROSITE" id="PS51184">
    <property type="entry name" value="JMJC"/>
    <property type="match status" value="1"/>
</dbReference>
<gene>
    <name evidence="22" type="ORF">BRENAR_LOCUS183</name>
</gene>
<evidence type="ECO:0000256" key="5">
    <source>
        <dbReference type="ARBA" id="ARBA00013246"/>
    </source>
</evidence>
<keyword evidence="12" id="KW-0560">Oxidoreductase</keyword>
<dbReference type="FunCoup" id="A0A448YEZ5">
    <property type="interactions" value="10"/>
</dbReference>
<keyword evidence="11" id="KW-0223">Dioxygenase</keyword>
<dbReference type="Proteomes" id="UP000290900">
    <property type="component" value="Unassembled WGS sequence"/>
</dbReference>
<dbReference type="PANTHER" id="PTHR23123">
    <property type="entry name" value="PHD/F-BOX CONTAINING PROTEIN"/>
    <property type="match status" value="1"/>
</dbReference>
<dbReference type="EC" id="1.14.11.27" evidence="5"/>
<feature type="domain" description="JmjC" evidence="21">
    <location>
        <begin position="227"/>
        <end position="410"/>
    </location>
</feature>
<evidence type="ECO:0000313" key="22">
    <source>
        <dbReference type="EMBL" id="VEU19446.1"/>
    </source>
</evidence>
<evidence type="ECO:0000256" key="12">
    <source>
        <dbReference type="ARBA" id="ARBA00023002"/>
    </source>
</evidence>
<evidence type="ECO:0000256" key="3">
    <source>
        <dbReference type="ARBA" id="ARBA00004123"/>
    </source>
</evidence>
<comment type="function">
    <text evidence="2">Histone demethylase that specifically demethylates 'Lys-36' of histone H3, thereby playing a central role in histone code.</text>
</comment>
<dbReference type="SUPFAM" id="SSF57903">
    <property type="entry name" value="FYVE/PHD zinc finger"/>
    <property type="match status" value="1"/>
</dbReference>
<dbReference type="SUPFAM" id="SSF51197">
    <property type="entry name" value="Clavaminate synthase-like"/>
    <property type="match status" value="1"/>
</dbReference>
<dbReference type="InterPro" id="IPR019786">
    <property type="entry name" value="Zinc_finger_PHD-type_CS"/>
</dbReference>
<dbReference type="PROSITE" id="PS01359">
    <property type="entry name" value="ZF_PHD_1"/>
    <property type="match status" value="1"/>
</dbReference>
<sequence length="531" mass="61996">MVDSACPTCGRVQDDDETLQIEWICCDICHRWYHATCVDVKESEIKLIREFHCPNCSKFEGPSLLTRTSSRHHKRIDYIALNEGDDPREVNHHPHIEDFNSFQNDQPIDELVYLVDPKKDCNELGILDDSVLMNIILKTRLKKPILIRGCNPSVKPNYDRRIHLNFKFPRFNIEQLTELIGHDLKVPVMDVMTQNNSPNWTMDRWRDYFKKDPEDRDKIKNVISLEFSETDLGKHVEIPKVVRDVDIVSKLFDSALGKRLLDAGIERPKVTKYVLMSVADAFTDFHIDFAGTSVYYTILSGKKQFLMYPPTDRNLDLYKKWCDSDDQNSIWFGDLVPTLTLKEQLKYEGTVDPAYINNGFKVDINSGDLLLLPSGWIHAVYTPSDSLIIGGNFLNLLSLENHLKSYEIEVDIKVPDKFKFPSFLKIVWLIGWYLKEEDPNLISEELLCLASLLQFYKKQWAMVNDVRYQEDKKLKRVIQQVRHSIPLSIIGKVDKFIIEFEAWYKFRLKEANIADDFLALDELPSKRQRRR</sequence>
<comment type="catalytic activity">
    <reaction evidence="18">
        <text>N(6),N(6)-dimethyl-L-lysyl(36)-[histone H3] + 2 2-oxoglutarate + 2 O2 = L-lysyl(36)-[histone H3] + 2 formaldehyde + 2 succinate + 2 CO2</text>
        <dbReference type="Rhea" id="RHEA:42032"/>
        <dbReference type="Rhea" id="RHEA-COMP:9785"/>
        <dbReference type="Rhea" id="RHEA-COMP:9787"/>
        <dbReference type="ChEBI" id="CHEBI:15379"/>
        <dbReference type="ChEBI" id="CHEBI:16526"/>
        <dbReference type="ChEBI" id="CHEBI:16810"/>
        <dbReference type="ChEBI" id="CHEBI:16842"/>
        <dbReference type="ChEBI" id="CHEBI:29969"/>
        <dbReference type="ChEBI" id="CHEBI:30031"/>
        <dbReference type="ChEBI" id="CHEBI:61976"/>
        <dbReference type="EC" id="1.14.11.27"/>
    </reaction>
</comment>
<feature type="domain" description="PHD-type" evidence="20">
    <location>
        <begin position="3"/>
        <end position="59"/>
    </location>
</feature>
<evidence type="ECO:0000256" key="18">
    <source>
        <dbReference type="ARBA" id="ARBA00047915"/>
    </source>
</evidence>
<keyword evidence="9" id="KW-0862">Zinc</keyword>
<dbReference type="InterPro" id="IPR001965">
    <property type="entry name" value="Znf_PHD"/>
</dbReference>
<dbReference type="OrthoDB" id="5876800at2759"/>
<dbReference type="PROSITE" id="PS50016">
    <property type="entry name" value="ZF_PHD_2"/>
    <property type="match status" value="1"/>
</dbReference>
<evidence type="ECO:0000256" key="2">
    <source>
        <dbReference type="ARBA" id="ARBA00003909"/>
    </source>
</evidence>
<dbReference type="GO" id="GO:0008270">
    <property type="term" value="F:zinc ion binding"/>
    <property type="evidence" value="ECO:0007669"/>
    <property type="project" value="UniProtKB-KW"/>
</dbReference>
<evidence type="ECO:0000256" key="10">
    <source>
        <dbReference type="ARBA" id="ARBA00022853"/>
    </source>
</evidence>
<dbReference type="InterPro" id="IPR041667">
    <property type="entry name" value="Cupin_8"/>
</dbReference>
<keyword evidence="13" id="KW-0408">Iron</keyword>
<evidence type="ECO:0000256" key="8">
    <source>
        <dbReference type="ARBA" id="ARBA00022771"/>
    </source>
</evidence>
<evidence type="ECO:0000256" key="7">
    <source>
        <dbReference type="ARBA" id="ARBA00022723"/>
    </source>
</evidence>
<dbReference type="InterPro" id="IPR019787">
    <property type="entry name" value="Znf_PHD-finger"/>
</dbReference>
<protein>
    <recommendedName>
        <fullName evidence="6">JmjC domain-containing histone demethylation protein 1</fullName>
        <ecNumber evidence="5">1.14.11.27</ecNumber>
    </recommendedName>
    <alternativeName>
        <fullName evidence="17">[Histone-H3]-lysine-36 demethylase 1</fullName>
    </alternativeName>
</protein>
<keyword evidence="14" id="KW-0805">Transcription regulation</keyword>
<dbReference type="EMBL" id="CAACVR010000001">
    <property type="protein sequence ID" value="VEU19446.1"/>
    <property type="molecule type" value="Genomic_DNA"/>
</dbReference>
<evidence type="ECO:0000256" key="4">
    <source>
        <dbReference type="ARBA" id="ARBA00008037"/>
    </source>
</evidence>
<evidence type="ECO:0000313" key="23">
    <source>
        <dbReference type="Proteomes" id="UP000290900"/>
    </source>
</evidence>
<dbReference type="GO" id="GO:0140680">
    <property type="term" value="F:histone H3K36me/H3K36me2 demethylase activity"/>
    <property type="evidence" value="ECO:0007669"/>
    <property type="project" value="UniProtKB-EC"/>
</dbReference>
<comment type="similarity">
    <text evidence="4">Belongs to the JHDM1 histone demethylase family.</text>
</comment>
<dbReference type="InterPro" id="IPR050690">
    <property type="entry name" value="JHDM1_Histone_Demethylase"/>
</dbReference>
<name>A0A448YEZ5_BRENA</name>
<keyword evidence="7" id="KW-0479">Metal-binding</keyword>
<dbReference type="InterPro" id="IPR003347">
    <property type="entry name" value="JmjC_dom"/>
</dbReference>
<dbReference type="InterPro" id="IPR041070">
    <property type="entry name" value="JHD"/>
</dbReference>
<dbReference type="AlphaFoldDB" id="A0A448YEZ5"/>
<evidence type="ECO:0000256" key="19">
    <source>
        <dbReference type="PROSITE-ProRule" id="PRU00146"/>
    </source>
</evidence>
<dbReference type="GO" id="GO:0005634">
    <property type="term" value="C:nucleus"/>
    <property type="evidence" value="ECO:0007669"/>
    <property type="project" value="UniProtKB-SubCell"/>
</dbReference>
<evidence type="ECO:0000256" key="6">
    <source>
        <dbReference type="ARBA" id="ARBA00015153"/>
    </source>
</evidence>
<keyword evidence="8 19" id="KW-0863">Zinc-finger</keyword>
<dbReference type="SMART" id="SM00558">
    <property type="entry name" value="JmjC"/>
    <property type="match status" value="1"/>
</dbReference>
<comment type="subcellular location">
    <subcellularLocation>
        <location evidence="3">Nucleus</location>
    </subcellularLocation>
</comment>
<evidence type="ECO:0000256" key="13">
    <source>
        <dbReference type="ARBA" id="ARBA00023004"/>
    </source>
</evidence>
<accession>A0A448YEZ5</accession>
<organism evidence="22 23">
    <name type="scientific">Brettanomyces naardenensis</name>
    <name type="common">Yeast</name>
    <dbReference type="NCBI Taxonomy" id="13370"/>
    <lineage>
        <taxon>Eukaryota</taxon>
        <taxon>Fungi</taxon>
        <taxon>Dikarya</taxon>
        <taxon>Ascomycota</taxon>
        <taxon>Saccharomycotina</taxon>
        <taxon>Pichiomycetes</taxon>
        <taxon>Pichiales</taxon>
        <taxon>Pichiaceae</taxon>
        <taxon>Brettanomyces</taxon>
    </lineage>
</organism>
<evidence type="ECO:0000256" key="17">
    <source>
        <dbReference type="ARBA" id="ARBA00031083"/>
    </source>
</evidence>
<evidence type="ECO:0000256" key="16">
    <source>
        <dbReference type="ARBA" id="ARBA00023242"/>
    </source>
</evidence>
<reference evidence="22 23" key="1">
    <citation type="submission" date="2018-12" db="EMBL/GenBank/DDBJ databases">
        <authorList>
            <person name="Tiukova I."/>
            <person name="Dainat J."/>
        </authorList>
    </citation>
    <scope>NUCLEOTIDE SEQUENCE [LARGE SCALE GENOMIC DNA]</scope>
</reference>
<dbReference type="InterPro" id="IPR011011">
    <property type="entry name" value="Znf_FYVE_PHD"/>
</dbReference>
<evidence type="ECO:0000256" key="11">
    <source>
        <dbReference type="ARBA" id="ARBA00022964"/>
    </source>
</evidence>
<evidence type="ECO:0000256" key="9">
    <source>
        <dbReference type="ARBA" id="ARBA00022833"/>
    </source>
</evidence>
<dbReference type="STRING" id="13370.A0A448YEZ5"/>
<evidence type="ECO:0000259" key="20">
    <source>
        <dbReference type="PROSITE" id="PS50016"/>
    </source>
</evidence>
<keyword evidence="16" id="KW-0539">Nucleus</keyword>
<evidence type="ECO:0000256" key="15">
    <source>
        <dbReference type="ARBA" id="ARBA00023163"/>
    </source>
</evidence>
<comment type="cofactor">
    <cofactor evidence="1">
        <name>Fe(2+)</name>
        <dbReference type="ChEBI" id="CHEBI:29033"/>
    </cofactor>
</comment>